<organism evidence="1 2">
    <name type="scientific">Lysobacter enzymogenes</name>
    <dbReference type="NCBI Taxonomy" id="69"/>
    <lineage>
        <taxon>Bacteria</taxon>
        <taxon>Pseudomonadati</taxon>
        <taxon>Pseudomonadota</taxon>
        <taxon>Gammaproteobacteria</taxon>
        <taxon>Lysobacterales</taxon>
        <taxon>Lysobacteraceae</taxon>
        <taxon>Lysobacter</taxon>
    </lineage>
</organism>
<evidence type="ECO:0000313" key="2">
    <source>
        <dbReference type="Proteomes" id="UP000061569"/>
    </source>
</evidence>
<name>A0A0S2DGJ4_LYSEN</name>
<dbReference type="STRING" id="69.GLE_2402"/>
<gene>
    <name evidence="1" type="ORF">GLE_2402</name>
</gene>
<reference evidence="1 2" key="1">
    <citation type="submission" date="2015-11" db="EMBL/GenBank/DDBJ databases">
        <title>Genome sequences of Lysobacter enzymogenes strain C3 and Lysobacter antibioticus ATCC 29479.</title>
        <authorList>
            <person name="Kobayashi D.Y."/>
        </authorList>
    </citation>
    <scope>NUCLEOTIDE SEQUENCE [LARGE SCALE GENOMIC DNA]</scope>
    <source>
        <strain evidence="1 2">C3</strain>
    </source>
</reference>
<dbReference type="AlphaFoldDB" id="A0A0S2DGJ4"/>
<dbReference type="PATRIC" id="fig|69.6.peg.2364"/>
<evidence type="ECO:0000313" key="1">
    <source>
        <dbReference type="EMBL" id="ALN57751.1"/>
    </source>
</evidence>
<accession>A0A0S2DGJ4</accession>
<sequence length="40" mass="4290">MPAPRGIRGSPAACVPHRRFDRFAQRTGSPHGLCPTPPPP</sequence>
<dbReference type="Proteomes" id="UP000061569">
    <property type="component" value="Chromosome"/>
</dbReference>
<proteinExistence type="predicted"/>
<protein>
    <submittedName>
        <fullName evidence="1">Uncharacterized protein</fullName>
    </submittedName>
</protein>
<dbReference type="KEGG" id="lez:GLE_2402"/>
<dbReference type="EMBL" id="CP013140">
    <property type="protein sequence ID" value="ALN57751.1"/>
    <property type="molecule type" value="Genomic_DNA"/>
</dbReference>